<name>A0A0A8ZND3_ARUDO</name>
<reference evidence="1" key="2">
    <citation type="journal article" date="2015" name="Data Brief">
        <title>Shoot transcriptome of the giant reed, Arundo donax.</title>
        <authorList>
            <person name="Barrero R.A."/>
            <person name="Guerrero F.D."/>
            <person name="Moolhuijzen P."/>
            <person name="Goolsby J.A."/>
            <person name="Tidwell J."/>
            <person name="Bellgard S.E."/>
            <person name="Bellgard M.I."/>
        </authorList>
    </citation>
    <scope>NUCLEOTIDE SEQUENCE</scope>
    <source>
        <tissue evidence="1">Shoot tissue taken approximately 20 cm above the soil surface</tissue>
    </source>
</reference>
<protein>
    <submittedName>
        <fullName evidence="1">Uncharacterized protein</fullName>
    </submittedName>
</protein>
<organism evidence="1">
    <name type="scientific">Arundo donax</name>
    <name type="common">Giant reed</name>
    <name type="synonym">Donax arundinaceus</name>
    <dbReference type="NCBI Taxonomy" id="35708"/>
    <lineage>
        <taxon>Eukaryota</taxon>
        <taxon>Viridiplantae</taxon>
        <taxon>Streptophyta</taxon>
        <taxon>Embryophyta</taxon>
        <taxon>Tracheophyta</taxon>
        <taxon>Spermatophyta</taxon>
        <taxon>Magnoliopsida</taxon>
        <taxon>Liliopsida</taxon>
        <taxon>Poales</taxon>
        <taxon>Poaceae</taxon>
        <taxon>PACMAD clade</taxon>
        <taxon>Arundinoideae</taxon>
        <taxon>Arundineae</taxon>
        <taxon>Arundo</taxon>
    </lineage>
</organism>
<evidence type="ECO:0000313" key="1">
    <source>
        <dbReference type="EMBL" id="JAD39173.1"/>
    </source>
</evidence>
<sequence>MDIYIRLLAMEVISIRPQKILSNNIIESCIC</sequence>
<proteinExistence type="predicted"/>
<dbReference type="AlphaFoldDB" id="A0A0A8ZND3"/>
<dbReference type="EMBL" id="GBRH01258722">
    <property type="protein sequence ID" value="JAD39173.1"/>
    <property type="molecule type" value="Transcribed_RNA"/>
</dbReference>
<reference evidence="1" key="1">
    <citation type="submission" date="2014-09" db="EMBL/GenBank/DDBJ databases">
        <authorList>
            <person name="Magalhaes I.L.F."/>
            <person name="Oliveira U."/>
            <person name="Santos F.R."/>
            <person name="Vidigal T.H.D.A."/>
            <person name="Brescovit A.D."/>
            <person name="Santos A.J."/>
        </authorList>
    </citation>
    <scope>NUCLEOTIDE SEQUENCE</scope>
    <source>
        <tissue evidence="1">Shoot tissue taken approximately 20 cm above the soil surface</tissue>
    </source>
</reference>
<accession>A0A0A8ZND3</accession>